<evidence type="ECO:0000313" key="2">
    <source>
        <dbReference type="EMBL" id="MBB4003709.1"/>
    </source>
</evidence>
<protein>
    <recommendedName>
        <fullName evidence="1">PhoD-like phosphatase domain-containing protein</fullName>
    </recommendedName>
</protein>
<reference evidence="2 3" key="1">
    <citation type="submission" date="2020-08" db="EMBL/GenBank/DDBJ databases">
        <title>Genomic Encyclopedia of Type Strains, Phase IV (KMG-IV): sequencing the most valuable type-strain genomes for metagenomic binning, comparative biology and taxonomic classification.</title>
        <authorList>
            <person name="Goeker M."/>
        </authorList>
    </citation>
    <scope>NUCLEOTIDE SEQUENCE [LARGE SCALE GENOMIC DNA]</scope>
    <source>
        <strain evidence="2 3">DSM 103570</strain>
    </source>
</reference>
<dbReference type="InterPro" id="IPR043904">
    <property type="entry name" value="PhoD_2-like"/>
</dbReference>
<dbReference type="Gene3D" id="3.60.21.70">
    <property type="entry name" value="PhoD-like phosphatase"/>
    <property type="match status" value="1"/>
</dbReference>
<evidence type="ECO:0000313" key="3">
    <source>
        <dbReference type="Proteomes" id="UP000588647"/>
    </source>
</evidence>
<sequence>MIIDRPAAATADAAAGPILYARGGDEEQHLLAALLVLPEGAAAPELAPEDSAAAVPIVLANCFGKTVWRYDFSLPADRSASYRLGDQHFTVAAPAASDRRIVYVSCNGQESGDLDREDGERDAMWTRLAAEHRRAPFALMLQGGDQLYADDVLYAHPSVERWASAPRDTRGDIAFEPAADKAVRRFYFERYLGNFGRAAMRTVAAEIPSVMMWDDHDIIDGWGSHPAALLDSPVGRGLFAAARDMFLLFQVAATDATLPSTIMDRSGATLGLVLRYPDLALLAPDLRSERRPDRVMGPQGWAHFEAALAATPPWDRVLLMSSVPAIGPRLSWLEALADMLPGRNKYEDDMRDQWQSRVHRDEWVRLLSLLAERQEYADQPVTLVSGEIHLATRGEMLLADESLLHQLVASGISHPAPSWAYPTMLELLAQWGESPLPGYPIQLRPLPGQRRTYAAERNYLVLSFDDEALEAEWELERSGRTPPLPI</sequence>
<dbReference type="PANTHER" id="PTHR46689:SF1">
    <property type="entry name" value="PHOD-LIKE PHOSPHATASE DOMAIN-CONTAINING PROTEIN"/>
    <property type="match status" value="1"/>
</dbReference>
<dbReference type="RefSeq" id="WP_183208924.1">
    <property type="nucleotide sequence ID" value="NZ_JAAAMM010000003.1"/>
</dbReference>
<name>A0A7W6MQ96_9HYPH</name>
<dbReference type="PANTHER" id="PTHR46689">
    <property type="entry name" value="MEMBRANE PROTEIN, PUTATIVE-RELATED"/>
    <property type="match status" value="1"/>
</dbReference>
<comment type="caution">
    <text evidence="2">The sequence shown here is derived from an EMBL/GenBank/DDBJ whole genome shotgun (WGS) entry which is preliminary data.</text>
</comment>
<organism evidence="2 3">
    <name type="scientific">Aurantimonas endophytica</name>
    <dbReference type="NCBI Taxonomy" id="1522175"/>
    <lineage>
        <taxon>Bacteria</taxon>
        <taxon>Pseudomonadati</taxon>
        <taxon>Pseudomonadota</taxon>
        <taxon>Alphaproteobacteria</taxon>
        <taxon>Hyphomicrobiales</taxon>
        <taxon>Aurantimonadaceae</taxon>
        <taxon>Aurantimonas</taxon>
    </lineage>
</organism>
<dbReference type="EMBL" id="JACIEM010000003">
    <property type="protein sequence ID" value="MBB4003709.1"/>
    <property type="molecule type" value="Genomic_DNA"/>
</dbReference>
<dbReference type="InterPro" id="IPR038607">
    <property type="entry name" value="PhoD-like_sf"/>
</dbReference>
<dbReference type="InterPro" id="IPR018946">
    <property type="entry name" value="PhoD-like_MPP"/>
</dbReference>
<dbReference type="Proteomes" id="UP000588647">
    <property type="component" value="Unassembled WGS sequence"/>
</dbReference>
<keyword evidence="3" id="KW-1185">Reference proteome</keyword>
<proteinExistence type="predicted"/>
<dbReference type="CDD" id="cd07389">
    <property type="entry name" value="MPP_PhoD"/>
    <property type="match status" value="1"/>
</dbReference>
<feature type="domain" description="PhoD-like phosphatase" evidence="1">
    <location>
        <begin position="89"/>
        <end position="340"/>
    </location>
</feature>
<dbReference type="GO" id="GO:0016020">
    <property type="term" value="C:membrane"/>
    <property type="evidence" value="ECO:0007669"/>
    <property type="project" value="TreeGrafter"/>
</dbReference>
<dbReference type="SUPFAM" id="SSF56300">
    <property type="entry name" value="Metallo-dependent phosphatases"/>
    <property type="match status" value="1"/>
</dbReference>
<gene>
    <name evidence="2" type="ORF">GGR03_002790</name>
</gene>
<dbReference type="AlphaFoldDB" id="A0A7W6MQ96"/>
<dbReference type="InterPro" id="IPR029052">
    <property type="entry name" value="Metallo-depent_PP-like"/>
</dbReference>
<evidence type="ECO:0000259" key="1">
    <source>
        <dbReference type="Pfam" id="PF19050"/>
    </source>
</evidence>
<accession>A0A7W6MQ96</accession>
<dbReference type="Pfam" id="PF19050">
    <property type="entry name" value="PhoD_2"/>
    <property type="match status" value="1"/>
</dbReference>